<evidence type="ECO:0000256" key="3">
    <source>
        <dbReference type="ARBA" id="ARBA00022833"/>
    </source>
</evidence>
<dbReference type="InterPro" id="IPR013083">
    <property type="entry name" value="Znf_RING/FYVE/PHD"/>
</dbReference>
<dbReference type="SUPFAM" id="SSF57850">
    <property type="entry name" value="RING/U-box"/>
    <property type="match status" value="1"/>
</dbReference>
<dbReference type="InterPro" id="IPR001841">
    <property type="entry name" value="Znf_RING"/>
</dbReference>
<proteinExistence type="predicted"/>
<dbReference type="CDD" id="cd19756">
    <property type="entry name" value="Bbox2"/>
    <property type="match status" value="1"/>
</dbReference>
<feature type="domain" description="RING-type" evidence="6">
    <location>
        <begin position="13"/>
        <end position="60"/>
    </location>
</feature>
<name>A0A8W8JK06_MAGGI</name>
<dbReference type="PANTHER" id="PTHR25462">
    <property type="entry name" value="BONUS, ISOFORM C-RELATED"/>
    <property type="match status" value="1"/>
</dbReference>
<dbReference type="EnsemblMetazoa" id="G19637.2">
    <property type="protein sequence ID" value="G19637.2:cds"/>
    <property type="gene ID" value="G19637"/>
</dbReference>
<accession>A0A8W8JK06</accession>
<dbReference type="Gene3D" id="2.120.10.30">
    <property type="entry name" value="TolB, C-terminal domain"/>
    <property type="match status" value="1"/>
</dbReference>
<dbReference type="GO" id="GO:0008270">
    <property type="term" value="F:zinc ion binding"/>
    <property type="evidence" value="ECO:0007669"/>
    <property type="project" value="UniProtKB-KW"/>
</dbReference>
<dbReference type="Pfam" id="PF00097">
    <property type="entry name" value="zf-C3HC4"/>
    <property type="match status" value="1"/>
</dbReference>
<protein>
    <recommendedName>
        <fullName evidence="10">Tripartite motif-containing protein 45</fullName>
    </recommendedName>
</protein>
<sequence length="629" mass="71629">MASSNDQNDLTICSVCLEKFKTPRILPCSHIFCHCCISSYIVSPCKSKEAPVGFSCPLCREFVPAPADIGKPATWAEGLPVCKILDKLSRSRESNLCAACQRENEEEEATDICITCEEAICANCAKYHRRNLITCTHVVVPLKEPSVVLQSVISSIKNGSCPEHPDKEVELHCGEHRRAMCTLCATTEHRKCLDVQTIQSITEKTKKGGRLQKLLRKVNNYEQELLMVKKKQESNLSEIDSTSDSILEETKKLRMEVNAHLDKLENEHLNELSKVTKESKDMLNKNIDSVSDRIHFSRHCIQRLQNLEDASDACFMKEYHHVREKFEVLKLETVNLKEHEIKLKSNISKELRKLKQVERFSKLEVLHSRKHLLNRKDIEDVSFSLIYEIQLPDANICGGNFISDEVIALAKYNSTKKGLWLAGLKRNTWDKVRESDTDDTYFDVQHSDNELYITNQTNRSVIVMSSNDFTTVKEFIMQDNLVPYGISIWENFVFVACQIAILKYGLQGELVYRYPVEKSSLYVTVTHRSHIVHSNVKTDTVTCIDEKGVPLWKYVSPKLSGPCSVDRDALDNLYVGGSKSNNVHILSSFGSLIRVLECIPCPAFMKVSERGDMCCVCSSWKNIRVYEIK</sequence>
<feature type="coiled-coil region" evidence="5">
    <location>
        <begin position="211"/>
        <end position="267"/>
    </location>
</feature>
<dbReference type="CDD" id="cd19757">
    <property type="entry name" value="Bbox1"/>
    <property type="match status" value="1"/>
</dbReference>
<dbReference type="InterPro" id="IPR017907">
    <property type="entry name" value="Znf_RING_CS"/>
</dbReference>
<dbReference type="OrthoDB" id="10066958at2759"/>
<dbReference type="InterPro" id="IPR000315">
    <property type="entry name" value="Znf_B-box"/>
</dbReference>
<dbReference type="PANTHER" id="PTHR25462:SF296">
    <property type="entry name" value="MEIOTIC P26, ISOFORM F"/>
    <property type="match status" value="1"/>
</dbReference>
<dbReference type="InterPro" id="IPR018957">
    <property type="entry name" value="Znf_C3HC4_RING-type"/>
</dbReference>
<dbReference type="EnsemblMetazoa" id="G19637.1">
    <property type="protein sequence ID" value="G19637.1:cds"/>
    <property type="gene ID" value="G19637"/>
</dbReference>
<dbReference type="Gene3D" id="3.30.160.60">
    <property type="entry name" value="Classic Zinc Finger"/>
    <property type="match status" value="1"/>
</dbReference>
<dbReference type="OMA" id="AICANCA"/>
<dbReference type="PROSITE" id="PS50089">
    <property type="entry name" value="ZF_RING_2"/>
    <property type="match status" value="1"/>
</dbReference>
<evidence type="ECO:0000313" key="9">
    <source>
        <dbReference type="Proteomes" id="UP000005408"/>
    </source>
</evidence>
<reference evidence="8" key="1">
    <citation type="submission" date="2022-08" db="UniProtKB">
        <authorList>
            <consortium name="EnsemblMetazoa"/>
        </authorList>
    </citation>
    <scope>IDENTIFICATION</scope>
    <source>
        <strain evidence="8">05x7-T-G4-1.051#20</strain>
    </source>
</reference>
<feature type="domain" description="B box-type" evidence="7">
    <location>
        <begin position="92"/>
        <end position="142"/>
    </location>
</feature>
<evidence type="ECO:0000256" key="1">
    <source>
        <dbReference type="ARBA" id="ARBA00022723"/>
    </source>
</evidence>
<dbReference type="SUPFAM" id="SSF63825">
    <property type="entry name" value="YWTD domain"/>
    <property type="match status" value="1"/>
</dbReference>
<organism evidence="8 9">
    <name type="scientific">Magallana gigas</name>
    <name type="common">Pacific oyster</name>
    <name type="synonym">Crassostrea gigas</name>
    <dbReference type="NCBI Taxonomy" id="29159"/>
    <lineage>
        <taxon>Eukaryota</taxon>
        <taxon>Metazoa</taxon>
        <taxon>Spiralia</taxon>
        <taxon>Lophotrochozoa</taxon>
        <taxon>Mollusca</taxon>
        <taxon>Bivalvia</taxon>
        <taxon>Autobranchia</taxon>
        <taxon>Pteriomorphia</taxon>
        <taxon>Ostreida</taxon>
        <taxon>Ostreoidea</taxon>
        <taxon>Ostreidae</taxon>
        <taxon>Magallana</taxon>
    </lineage>
</organism>
<dbReference type="PROSITE" id="PS50119">
    <property type="entry name" value="ZF_BBOX"/>
    <property type="match status" value="1"/>
</dbReference>
<dbReference type="SMART" id="SM00184">
    <property type="entry name" value="RING"/>
    <property type="match status" value="1"/>
</dbReference>
<evidence type="ECO:0000256" key="4">
    <source>
        <dbReference type="PROSITE-ProRule" id="PRU00024"/>
    </source>
</evidence>
<dbReference type="SUPFAM" id="SSF57845">
    <property type="entry name" value="B-box zinc-binding domain"/>
    <property type="match status" value="1"/>
</dbReference>
<evidence type="ECO:0000256" key="2">
    <source>
        <dbReference type="ARBA" id="ARBA00022771"/>
    </source>
</evidence>
<evidence type="ECO:0000313" key="8">
    <source>
        <dbReference type="EnsemblMetazoa" id="G19637.1:cds"/>
    </source>
</evidence>
<dbReference type="InterPro" id="IPR047153">
    <property type="entry name" value="TRIM45/56/19-like"/>
</dbReference>
<keyword evidence="2 4" id="KW-0863">Zinc-finger</keyword>
<evidence type="ECO:0008006" key="10">
    <source>
        <dbReference type="Google" id="ProtNLM"/>
    </source>
</evidence>
<dbReference type="PROSITE" id="PS00518">
    <property type="entry name" value="ZF_RING_1"/>
    <property type="match status" value="1"/>
</dbReference>
<keyword evidence="3" id="KW-0862">Zinc</keyword>
<keyword evidence="1" id="KW-0479">Metal-binding</keyword>
<dbReference type="SMART" id="SM00336">
    <property type="entry name" value="BBOX"/>
    <property type="match status" value="2"/>
</dbReference>
<dbReference type="InterPro" id="IPR011042">
    <property type="entry name" value="6-blade_b-propeller_TolB-like"/>
</dbReference>
<keyword evidence="9" id="KW-1185">Reference proteome</keyword>
<evidence type="ECO:0000259" key="7">
    <source>
        <dbReference type="PROSITE" id="PS50119"/>
    </source>
</evidence>
<evidence type="ECO:0000259" key="6">
    <source>
        <dbReference type="PROSITE" id="PS50089"/>
    </source>
</evidence>
<dbReference type="Proteomes" id="UP000005408">
    <property type="component" value="Unassembled WGS sequence"/>
</dbReference>
<evidence type="ECO:0000256" key="5">
    <source>
        <dbReference type="SAM" id="Coils"/>
    </source>
</evidence>
<dbReference type="AlphaFoldDB" id="A0A8W8JK06"/>
<dbReference type="Gene3D" id="3.30.40.10">
    <property type="entry name" value="Zinc/RING finger domain, C3HC4 (zinc finger)"/>
    <property type="match status" value="1"/>
</dbReference>
<keyword evidence="5" id="KW-0175">Coiled coil</keyword>